<evidence type="ECO:0000256" key="2">
    <source>
        <dbReference type="ARBA" id="ARBA00023052"/>
    </source>
</evidence>
<dbReference type="CDD" id="cd00568">
    <property type="entry name" value="TPP_enzymes"/>
    <property type="match status" value="1"/>
</dbReference>
<dbReference type="PANTHER" id="PTHR18968:SF120">
    <property type="entry name" value="ACETOLACTATE SYNTHASE LARGE SUBUNIT"/>
    <property type="match status" value="1"/>
</dbReference>
<dbReference type="Proteomes" id="UP000183508">
    <property type="component" value="Unassembled WGS sequence"/>
</dbReference>
<dbReference type="RefSeq" id="WP_074955824.1">
    <property type="nucleotide sequence ID" value="NZ_FPBV01000025.1"/>
</dbReference>
<dbReference type="AlphaFoldDB" id="A0A1I7L5P4"/>
<dbReference type="InterPro" id="IPR012000">
    <property type="entry name" value="Thiamin_PyroP_enz_cen_dom"/>
</dbReference>
<dbReference type="InterPro" id="IPR029035">
    <property type="entry name" value="DHS-like_NAD/FAD-binding_dom"/>
</dbReference>
<dbReference type="InterPro" id="IPR045229">
    <property type="entry name" value="TPP_enz"/>
</dbReference>
<dbReference type="GO" id="GO:0005948">
    <property type="term" value="C:acetolactate synthase complex"/>
    <property type="evidence" value="ECO:0007669"/>
    <property type="project" value="TreeGrafter"/>
</dbReference>
<evidence type="ECO:0000256" key="3">
    <source>
        <dbReference type="RuleBase" id="RU362132"/>
    </source>
</evidence>
<proteinExistence type="inferred from homology"/>
<keyword evidence="2 3" id="KW-0786">Thiamine pyrophosphate</keyword>
<dbReference type="InterPro" id="IPR011766">
    <property type="entry name" value="TPP_enzyme_TPP-bd"/>
</dbReference>
<accession>A0A1I7L5P4</accession>
<dbReference type="Pfam" id="PF00205">
    <property type="entry name" value="TPP_enzyme_M"/>
    <property type="match status" value="1"/>
</dbReference>
<evidence type="ECO:0000313" key="8">
    <source>
        <dbReference type="Proteomes" id="UP000183508"/>
    </source>
</evidence>
<dbReference type="CDD" id="cd07035">
    <property type="entry name" value="TPP_PYR_POX_like"/>
    <property type="match status" value="1"/>
</dbReference>
<feature type="domain" description="Thiamine pyrophosphate enzyme central" evidence="4">
    <location>
        <begin position="190"/>
        <end position="325"/>
    </location>
</feature>
<dbReference type="PANTHER" id="PTHR18968">
    <property type="entry name" value="THIAMINE PYROPHOSPHATE ENZYMES"/>
    <property type="match status" value="1"/>
</dbReference>
<dbReference type="SUPFAM" id="SSF52467">
    <property type="entry name" value="DHS-like NAD/FAD-binding domain"/>
    <property type="match status" value="1"/>
</dbReference>
<keyword evidence="8" id="KW-1185">Reference proteome</keyword>
<dbReference type="Gene3D" id="3.40.50.970">
    <property type="match status" value="2"/>
</dbReference>
<dbReference type="SUPFAM" id="SSF52518">
    <property type="entry name" value="Thiamin diphosphate-binding fold (THDP-binding)"/>
    <property type="match status" value="2"/>
</dbReference>
<dbReference type="GO" id="GO:0003984">
    <property type="term" value="F:acetolactate synthase activity"/>
    <property type="evidence" value="ECO:0007669"/>
    <property type="project" value="TreeGrafter"/>
</dbReference>
<sequence length="548" mass="59059">MSTRSGGHAVVEVLAREGVRHVFSVPGESYLGVLDGLYQHPSIRLIVNRHEGGASFMAEAYAKASGEVGVCAATRGVGSANLAIGLHTAMQDSTPVVALLGQIERPFKYREAFQEVDLAAWFSHICKWTVQIDDAARIPELLHRAFAVARSGRPGPVVVALPHDMLEDACDAPALEPYRIPAPAAPAEAVAEVWEAVRHAHRPVILAGGGVLRAGATPQLTALAERLQIPVVTAFRRFDAFPNTHPCYVGWLGFGPAPHVLEAIRSADLVLAIGTRFSQVTTQDYRLLSPQSRLIHVDIAPEVLGRVYPPSIPVVSDAARFLDVLLGLVPSGQTEAAAARAAWVADLHQRYLAHSTPPADSRDDVVDLDGFMHDLNRFLPEDAILTSDAGNFFGWLVRYRRFQRPGTYVGPTSGAMGYGLPAAIGAKLAHPDRLVMSFSGDGGFLMTIQELETAVRHQVPVVAVVINNHLYGTIRAHQDRRFPGRVVGTELGNPNYAELAKTFGAFGVQVTRNQDVLPALQEAVAAGRPAVVEVLTDPAILSANQRKR</sequence>
<name>A0A1I7L5P4_9BACL</name>
<evidence type="ECO:0000259" key="6">
    <source>
        <dbReference type="Pfam" id="PF02776"/>
    </source>
</evidence>
<dbReference type="NCBIfam" id="NF006052">
    <property type="entry name" value="PRK08199.1"/>
    <property type="match status" value="1"/>
</dbReference>
<dbReference type="GO" id="GO:0009099">
    <property type="term" value="P:L-valine biosynthetic process"/>
    <property type="evidence" value="ECO:0007669"/>
    <property type="project" value="TreeGrafter"/>
</dbReference>
<dbReference type="InterPro" id="IPR000399">
    <property type="entry name" value="TPP-bd_CS"/>
</dbReference>
<dbReference type="STRING" id="392015.SAMN05421543_12527"/>
<feature type="domain" description="Thiamine pyrophosphate enzyme N-terminal TPP-binding" evidence="6">
    <location>
        <begin position="5"/>
        <end position="119"/>
    </location>
</feature>
<evidence type="ECO:0000259" key="4">
    <source>
        <dbReference type="Pfam" id="PF00205"/>
    </source>
</evidence>
<evidence type="ECO:0000259" key="5">
    <source>
        <dbReference type="Pfam" id="PF02775"/>
    </source>
</evidence>
<dbReference type="eggNOG" id="COG0028">
    <property type="taxonomic scope" value="Bacteria"/>
</dbReference>
<evidence type="ECO:0000313" key="7">
    <source>
        <dbReference type="EMBL" id="SFV04856.1"/>
    </source>
</evidence>
<protein>
    <submittedName>
        <fullName evidence="7">Acetolactate synthase-1/2/3 large subunit</fullName>
    </submittedName>
</protein>
<evidence type="ECO:0000256" key="1">
    <source>
        <dbReference type="ARBA" id="ARBA00007812"/>
    </source>
</evidence>
<reference evidence="8" key="1">
    <citation type="submission" date="2016-10" db="EMBL/GenBank/DDBJ databases">
        <authorList>
            <person name="Varghese N."/>
        </authorList>
    </citation>
    <scope>NUCLEOTIDE SEQUENCE [LARGE SCALE GENOMIC DNA]</scope>
    <source>
        <strain evidence="8">DSM 17980</strain>
    </source>
</reference>
<dbReference type="Gene3D" id="3.40.50.1220">
    <property type="entry name" value="TPP-binding domain"/>
    <property type="match status" value="1"/>
</dbReference>
<dbReference type="Pfam" id="PF02775">
    <property type="entry name" value="TPP_enzyme_C"/>
    <property type="match status" value="1"/>
</dbReference>
<dbReference type="InterPro" id="IPR012001">
    <property type="entry name" value="Thiamin_PyroP_enz_TPP-bd_dom"/>
</dbReference>
<feature type="domain" description="Thiamine pyrophosphate enzyme TPP-binding" evidence="5">
    <location>
        <begin position="388"/>
        <end position="534"/>
    </location>
</feature>
<gene>
    <name evidence="7" type="ORF">SAMN05421543_12527</name>
</gene>
<comment type="similarity">
    <text evidence="1 3">Belongs to the TPP enzyme family.</text>
</comment>
<dbReference type="GO" id="GO:0030976">
    <property type="term" value="F:thiamine pyrophosphate binding"/>
    <property type="evidence" value="ECO:0007669"/>
    <property type="project" value="InterPro"/>
</dbReference>
<dbReference type="GO" id="GO:0000287">
    <property type="term" value="F:magnesium ion binding"/>
    <property type="evidence" value="ECO:0007669"/>
    <property type="project" value="InterPro"/>
</dbReference>
<dbReference type="InterPro" id="IPR029061">
    <property type="entry name" value="THDP-binding"/>
</dbReference>
<dbReference type="Pfam" id="PF02776">
    <property type="entry name" value="TPP_enzyme_N"/>
    <property type="match status" value="1"/>
</dbReference>
<dbReference type="GO" id="GO:0009097">
    <property type="term" value="P:isoleucine biosynthetic process"/>
    <property type="evidence" value="ECO:0007669"/>
    <property type="project" value="TreeGrafter"/>
</dbReference>
<organism evidence="7 8">
    <name type="scientific">Alicyclobacillus macrosporangiidus</name>
    <dbReference type="NCBI Taxonomy" id="392015"/>
    <lineage>
        <taxon>Bacteria</taxon>
        <taxon>Bacillati</taxon>
        <taxon>Bacillota</taxon>
        <taxon>Bacilli</taxon>
        <taxon>Bacillales</taxon>
        <taxon>Alicyclobacillaceae</taxon>
        <taxon>Alicyclobacillus</taxon>
    </lineage>
</organism>
<dbReference type="OrthoDB" id="4494979at2"/>
<dbReference type="GO" id="GO:0050660">
    <property type="term" value="F:flavin adenine dinucleotide binding"/>
    <property type="evidence" value="ECO:0007669"/>
    <property type="project" value="TreeGrafter"/>
</dbReference>
<dbReference type="FunFam" id="3.40.50.970:FF:000007">
    <property type="entry name" value="Acetolactate synthase"/>
    <property type="match status" value="1"/>
</dbReference>
<dbReference type="PROSITE" id="PS00187">
    <property type="entry name" value="TPP_ENZYMES"/>
    <property type="match status" value="1"/>
</dbReference>
<dbReference type="EMBL" id="FPBV01000025">
    <property type="protein sequence ID" value="SFV04856.1"/>
    <property type="molecule type" value="Genomic_DNA"/>
</dbReference>